<dbReference type="GO" id="GO:0006935">
    <property type="term" value="P:chemotaxis"/>
    <property type="evidence" value="ECO:0007669"/>
    <property type="project" value="UniProtKB-KW"/>
</dbReference>
<organism evidence="13 14">
    <name type="scientific">Enterococcus alcedinis</name>
    <dbReference type="NCBI Taxonomy" id="1274384"/>
    <lineage>
        <taxon>Bacteria</taxon>
        <taxon>Bacillati</taxon>
        <taxon>Bacillota</taxon>
        <taxon>Bacilli</taxon>
        <taxon>Lactobacillales</taxon>
        <taxon>Enterococcaceae</taxon>
        <taxon>Enterococcus</taxon>
    </lineage>
</organism>
<dbReference type="GO" id="GO:0071973">
    <property type="term" value="P:bacterial-type flagellum-dependent cell motility"/>
    <property type="evidence" value="ECO:0007669"/>
    <property type="project" value="InterPro"/>
</dbReference>
<evidence type="ECO:0000259" key="12">
    <source>
        <dbReference type="Pfam" id="PF14842"/>
    </source>
</evidence>
<keyword evidence="13" id="KW-0282">Flagellum</keyword>
<comment type="caution">
    <text evidence="13">The sequence shown here is derived from an EMBL/GenBank/DDBJ whole genome shotgun (WGS) entry which is preliminary data.</text>
</comment>
<keyword evidence="13" id="KW-0969">Cilium</keyword>
<dbReference type="GO" id="GO:0009425">
    <property type="term" value="C:bacterial-type flagellum basal body"/>
    <property type="evidence" value="ECO:0007669"/>
    <property type="project" value="UniProtKB-SubCell"/>
</dbReference>
<evidence type="ECO:0000256" key="7">
    <source>
        <dbReference type="ARBA" id="ARBA00022779"/>
    </source>
</evidence>
<keyword evidence="7" id="KW-0283">Flagellar rotation</keyword>
<dbReference type="PANTHER" id="PTHR30534">
    <property type="entry name" value="FLAGELLAR MOTOR SWITCH PROTEIN FLIG"/>
    <property type="match status" value="1"/>
</dbReference>
<dbReference type="PANTHER" id="PTHR30534:SF0">
    <property type="entry name" value="FLAGELLAR MOTOR SWITCH PROTEIN FLIG"/>
    <property type="match status" value="1"/>
</dbReference>
<dbReference type="InterPro" id="IPR000090">
    <property type="entry name" value="Flg_Motor_Flig"/>
</dbReference>
<reference evidence="13" key="1">
    <citation type="journal article" date="2014" name="Int. J. Syst. Evol. Microbiol.">
        <title>Complete genome sequence of Corynebacterium casei LMG S-19264T (=DSM 44701T), isolated from a smear-ripened cheese.</title>
        <authorList>
            <consortium name="US DOE Joint Genome Institute (JGI-PGF)"/>
            <person name="Walter F."/>
            <person name="Albersmeier A."/>
            <person name="Kalinowski J."/>
            <person name="Ruckert C."/>
        </authorList>
    </citation>
    <scope>NUCLEOTIDE SEQUENCE</scope>
    <source>
        <strain evidence="13">CCM 8433</strain>
    </source>
</reference>
<dbReference type="Proteomes" id="UP000622610">
    <property type="component" value="Unassembled WGS sequence"/>
</dbReference>
<evidence type="ECO:0000259" key="11">
    <source>
        <dbReference type="Pfam" id="PF14841"/>
    </source>
</evidence>
<keyword evidence="14" id="KW-1185">Reference proteome</keyword>
<feature type="domain" description="Flagellar motor switch protein FliG C-terminal" evidence="10">
    <location>
        <begin position="222"/>
        <end position="328"/>
    </location>
</feature>
<reference evidence="13" key="2">
    <citation type="submission" date="2020-09" db="EMBL/GenBank/DDBJ databases">
        <authorList>
            <person name="Sun Q."/>
            <person name="Sedlacek I."/>
        </authorList>
    </citation>
    <scope>NUCLEOTIDE SEQUENCE</scope>
    <source>
        <strain evidence="13">CCM 8433</strain>
    </source>
</reference>
<feature type="domain" description="Flagellar motor switch protein FliG N-terminal" evidence="12">
    <location>
        <begin position="8"/>
        <end position="110"/>
    </location>
</feature>
<proteinExistence type="inferred from homology"/>
<dbReference type="Pfam" id="PF14841">
    <property type="entry name" value="FliG_M"/>
    <property type="match status" value="1"/>
</dbReference>
<dbReference type="InterPro" id="IPR011002">
    <property type="entry name" value="FliG_a-hlx"/>
</dbReference>
<keyword evidence="13" id="KW-0966">Cell projection</keyword>
<evidence type="ECO:0000256" key="4">
    <source>
        <dbReference type="ARBA" id="ARBA00021870"/>
    </source>
</evidence>
<dbReference type="InterPro" id="IPR028263">
    <property type="entry name" value="FliG_N"/>
</dbReference>
<evidence type="ECO:0000256" key="8">
    <source>
        <dbReference type="ARBA" id="ARBA00023136"/>
    </source>
</evidence>
<dbReference type="Pfam" id="PF01706">
    <property type="entry name" value="FliG_C"/>
    <property type="match status" value="1"/>
</dbReference>
<name>A0A917JIS5_9ENTE</name>
<dbReference type="InterPro" id="IPR032779">
    <property type="entry name" value="FliG_M"/>
</dbReference>
<gene>
    <name evidence="13" type="primary">fliG</name>
    <name evidence="13" type="ORF">GCM10011482_18030</name>
</gene>
<dbReference type="PIRSF" id="PIRSF003161">
    <property type="entry name" value="FliG"/>
    <property type="match status" value="1"/>
</dbReference>
<keyword evidence="6" id="KW-0145">Chemotaxis</keyword>
<evidence type="ECO:0000313" key="14">
    <source>
        <dbReference type="Proteomes" id="UP000622610"/>
    </source>
</evidence>
<accession>A0A917JIS5</accession>
<evidence type="ECO:0000256" key="1">
    <source>
        <dbReference type="ARBA" id="ARBA00004117"/>
    </source>
</evidence>
<dbReference type="Pfam" id="PF14842">
    <property type="entry name" value="FliG_N"/>
    <property type="match status" value="1"/>
</dbReference>
<keyword evidence="5" id="KW-1003">Cell membrane</keyword>
<comment type="subcellular location">
    <subcellularLocation>
        <location evidence="1">Bacterial flagellum basal body</location>
    </subcellularLocation>
    <subcellularLocation>
        <location evidence="2">Cell membrane</location>
        <topology evidence="2">Peripheral membrane protein</topology>
        <orientation evidence="2">Cytoplasmic side</orientation>
    </subcellularLocation>
</comment>
<dbReference type="PRINTS" id="PR00954">
    <property type="entry name" value="FLGMOTORFLIG"/>
</dbReference>
<evidence type="ECO:0000256" key="3">
    <source>
        <dbReference type="ARBA" id="ARBA00010299"/>
    </source>
</evidence>
<keyword evidence="8" id="KW-0472">Membrane</keyword>
<evidence type="ECO:0000256" key="6">
    <source>
        <dbReference type="ARBA" id="ARBA00022500"/>
    </source>
</evidence>
<dbReference type="GO" id="GO:0003774">
    <property type="term" value="F:cytoskeletal motor activity"/>
    <property type="evidence" value="ECO:0007669"/>
    <property type="project" value="InterPro"/>
</dbReference>
<comment type="similarity">
    <text evidence="3">Belongs to the FliG family.</text>
</comment>
<dbReference type="Gene3D" id="1.10.220.30">
    <property type="match status" value="3"/>
</dbReference>
<dbReference type="InterPro" id="IPR023087">
    <property type="entry name" value="Flg_Motor_Flig_C"/>
</dbReference>
<evidence type="ECO:0000256" key="9">
    <source>
        <dbReference type="ARBA" id="ARBA00023143"/>
    </source>
</evidence>
<dbReference type="SUPFAM" id="SSF48029">
    <property type="entry name" value="FliG"/>
    <property type="match status" value="2"/>
</dbReference>
<evidence type="ECO:0000259" key="10">
    <source>
        <dbReference type="Pfam" id="PF01706"/>
    </source>
</evidence>
<dbReference type="GO" id="GO:0005886">
    <property type="term" value="C:plasma membrane"/>
    <property type="evidence" value="ECO:0007669"/>
    <property type="project" value="UniProtKB-SubCell"/>
</dbReference>
<sequence>MDTLDTSIEGIKKAAILLISLGSETSSKIMKLLPESVIKQVSYEIANIDFVSPEQRDQVLEEFVATSTARRYVLDGGIDYAKDLLHQALGPQRAKEVLDVLTQIQLRERPFNVARKADTQQLTNVLLNEHPQIVALILCYMQPEKAANILAQFPGNLQVEIAERIGTISSTSPAVIAKIETVIENRFSNSVESDTENVGGVNTLVDILNSVGRSTEKNILTDLESRQPELSNEIKASLFTFEDIIGLDRLDVQKVLRDVENSMLVLALKGTTEDIRQFIFGNLSSRAVENIKEEIQFMGPTRLSAIEEAQQHVVSVIRRLDETGEIYIGRGEQDAVVK</sequence>
<feature type="domain" description="Flagellar motor switch protein FliG middle" evidence="11">
    <location>
        <begin position="120"/>
        <end position="192"/>
    </location>
</feature>
<protein>
    <recommendedName>
        <fullName evidence="4">Flagellar motor switch protein FliG</fullName>
    </recommendedName>
</protein>
<evidence type="ECO:0000256" key="2">
    <source>
        <dbReference type="ARBA" id="ARBA00004413"/>
    </source>
</evidence>
<keyword evidence="9" id="KW-0975">Bacterial flagellum</keyword>
<dbReference type="EMBL" id="BMDT01000008">
    <property type="protein sequence ID" value="GGI66149.1"/>
    <property type="molecule type" value="Genomic_DNA"/>
</dbReference>
<dbReference type="AlphaFoldDB" id="A0A917JIS5"/>
<dbReference type="NCBIfam" id="TIGR00207">
    <property type="entry name" value="fliG"/>
    <property type="match status" value="1"/>
</dbReference>
<evidence type="ECO:0000313" key="13">
    <source>
        <dbReference type="EMBL" id="GGI66149.1"/>
    </source>
</evidence>
<evidence type="ECO:0000256" key="5">
    <source>
        <dbReference type="ARBA" id="ARBA00022475"/>
    </source>
</evidence>